<proteinExistence type="predicted"/>
<protein>
    <submittedName>
        <fullName evidence="1">Uncharacterized protein</fullName>
    </submittedName>
</protein>
<reference evidence="1 2" key="2">
    <citation type="journal article" date="2013" name="Environ. Sci. Technol.">
        <title>The 4-tert-butylphenol-utilizing bacterium Sphingobium fuliginis OMI can degrade bisphenols via phenolic ring hydroxylation and meta-cleavage pathway.</title>
        <authorList>
            <person name="Ogata Y."/>
            <person name="Goda S."/>
            <person name="Toyama T."/>
            <person name="Sei K."/>
            <person name="Ike M."/>
        </authorList>
    </citation>
    <scope>NUCLEOTIDE SEQUENCE [LARGE SCALE GENOMIC DNA]</scope>
    <source>
        <strain evidence="1 2">OMI</strain>
    </source>
</reference>
<organism evidence="1 2">
    <name type="scientific">Sphingobium fuliginis (strain ATCC 27551)</name>
    <dbReference type="NCBI Taxonomy" id="336203"/>
    <lineage>
        <taxon>Bacteria</taxon>
        <taxon>Pseudomonadati</taxon>
        <taxon>Pseudomonadota</taxon>
        <taxon>Alphaproteobacteria</taxon>
        <taxon>Sphingomonadales</taxon>
        <taxon>Sphingomonadaceae</taxon>
        <taxon>Sphingobium</taxon>
    </lineage>
</organism>
<sequence length="87" mass="9117">MTKWPSGVVAIVSDHLVPAGAATAATGSAEVALPPSFLPQAATVRLRAIRASPERAFTLFWAPYRRALSSKGLDQGNAACNRVQSDP</sequence>
<dbReference type="EMBL" id="BEWI01000030">
    <property type="protein sequence ID" value="GAY20271.1"/>
    <property type="molecule type" value="Genomic_DNA"/>
</dbReference>
<gene>
    <name evidence="1" type="ORF">SFOMI_0794</name>
</gene>
<dbReference type="Proteomes" id="UP000221538">
    <property type="component" value="Unassembled WGS sequence"/>
</dbReference>
<dbReference type="AlphaFoldDB" id="A0A292ZBK7"/>
<comment type="caution">
    <text evidence="1">The sequence shown here is derived from an EMBL/GenBank/DDBJ whole genome shotgun (WGS) entry which is preliminary data.</text>
</comment>
<evidence type="ECO:0000313" key="1">
    <source>
        <dbReference type="EMBL" id="GAY20271.1"/>
    </source>
</evidence>
<reference evidence="1 2" key="1">
    <citation type="journal article" date="2013" name="Biodegradation">
        <title>Occurrence of 4-tert-butylphenol (4-t-BP) biodegradation in an aquatic sample caused by the presence of Spirodela polyrrhiza and isolation of a 4-t-BP-utilizing bacterium.</title>
        <authorList>
            <person name="Ogata Y."/>
            <person name="Toyama T."/>
            <person name="Yu N."/>
            <person name="Wang X."/>
            <person name="Sei K."/>
            <person name="Ike M."/>
        </authorList>
    </citation>
    <scope>NUCLEOTIDE SEQUENCE [LARGE SCALE GENOMIC DNA]</scope>
    <source>
        <strain evidence="1 2">OMI</strain>
    </source>
</reference>
<name>A0A292ZBK7_SPHSA</name>
<accession>A0A292ZBK7</accession>
<evidence type="ECO:0000313" key="2">
    <source>
        <dbReference type="Proteomes" id="UP000221538"/>
    </source>
</evidence>